<dbReference type="Gene3D" id="2.160.10.10">
    <property type="entry name" value="Hexapeptide repeat proteins"/>
    <property type="match status" value="1"/>
</dbReference>
<sequence length="358" mass="38173">MITAEVIKDLHSSDLTYISGSLQSVATKVLPPELADKDVLVFVSKADQLEAALKAQAPIVVAHKSLSLPAHGSQSLPNDTGTTFFQTGSVQLAMAAILPLFDGKMNRFNQEEKIHPSACIHPTAHLGKNVYVGPFAVIGEHVRIGDYATIGAHTVIECYATIGDHTLIHPQVFVGAYCELGAHCEIHPHTTIGADGFSFAPTREGVHKKIPQIGKVVIGDWVELGANCAIDRAALTETRIGNGTKMDNFCHIAHNVIIGEHNVMAAGFKIAGSSTVGSHCMFGGDTVVSDHVTIVDKVIVGGKSGVSNDILKPGAYAGYPVEPLRDNMKTLATFGNGNLPRMRKDIARIIKHLGLKEE</sequence>
<evidence type="ECO:0000256" key="3">
    <source>
        <dbReference type="ARBA" id="ARBA00022679"/>
    </source>
</evidence>
<gene>
    <name evidence="7" type="primary">lpxD</name>
    <name evidence="7" type="ORF">NWE73_16770</name>
</gene>
<dbReference type="NCBIfam" id="NF002060">
    <property type="entry name" value="PRK00892.1"/>
    <property type="match status" value="1"/>
</dbReference>
<dbReference type="InterPro" id="IPR007691">
    <property type="entry name" value="LpxD"/>
</dbReference>
<protein>
    <submittedName>
        <fullName evidence="7">UDP-3-O-(3-hydroxymyristoyl)glucosamine N-acyltransferase</fullName>
        <ecNumber evidence="7">2.3.1.191</ecNumber>
    </submittedName>
</protein>
<keyword evidence="5 7" id="KW-0012">Acyltransferase</keyword>
<dbReference type="RefSeq" id="WP_277579514.1">
    <property type="nucleotide sequence ID" value="NZ_JANRMI010000005.1"/>
</dbReference>
<organism evidence="7 8">
    <name type="scientific">Bdellovibrio svalbardensis</name>
    <dbReference type="NCBI Taxonomy" id="2972972"/>
    <lineage>
        <taxon>Bacteria</taxon>
        <taxon>Pseudomonadati</taxon>
        <taxon>Bdellovibrionota</taxon>
        <taxon>Bdellovibrionia</taxon>
        <taxon>Bdellovibrionales</taxon>
        <taxon>Pseudobdellovibrionaceae</taxon>
        <taxon>Bdellovibrio</taxon>
    </lineage>
</organism>
<dbReference type="InterPro" id="IPR056729">
    <property type="entry name" value="GMPPB_C"/>
</dbReference>
<keyword evidence="2" id="KW-0441">Lipid A biosynthesis</keyword>
<accession>A0ABT6DMC0</accession>
<feature type="domain" description="Mannose-1-phosphate guanyltransferase C-terminal" evidence="6">
    <location>
        <begin position="115"/>
        <end position="195"/>
    </location>
</feature>
<dbReference type="GO" id="GO:0103118">
    <property type="term" value="F:UDP-3-O-[(3R)-3-hydroxyacyl]-glucosamine N-acyltransferase activity"/>
    <property type="evidence" value="ECO:0007669"/>
    <property type="project" value="UniProtKB-EC"/>
</dbReference>
<evidence type="ECO:0000256" key="2">
    <source>
        <dbReference type="ARBA" id="ARBA00022556"/>
    </source>
</evidence>
<evidence type="ECO:0000256" key="4">
    <source>
        <dbReference type="ARBA" id="ARBA00023098"/>
    </source>
</evidence>
<evidence type="ECO:0000256" key="5">
    <source>
        <dbReference type="ARBA" id="ARBA00023315"/>
    </source>
</evidence>
<evidence type="ECO:0000259" key="6">
    <source>
        <dbReference type="Pfam" id="PF25087"/>
    </source>
</evidence>
<dbReference type="SUPFAM" id="SSF51161">
    <property type="entry name" value="Trimeric LpxA-like enzymes"/>
    <property type="match status" value="1"/>
</dbReference>
<dbReference type="InterPro" id="IPR011004">
    <property type="entry name" value="Trimer_LpxA-like_sf"/>
</dbReference>
<evidence type="ECO:0000313" key="7">
    <source>
        <dbReference type="EMBL" id="MDG0818039.1"/>
    </source>
</evidence>
<evidence type="ECO:0000256" key="1">
    <source>
        <dbReference type="ARBA" id="ARBA00022516"/>
    </source>
</evidence>
<comment type="caution">
    <text evidence="7">The sequence shown here is derived from an EMBL/GenBank/DDBJ whole genome shotgun (WGS) entry which is preliminary data.</text>
</comment>
<name>A0ABT6DMC0_9BACT</name>
<keyword evidence="4" id="KW-0443">Lipid metabolism</keyword>
<evidence type="ECO:0000313" key="8">
    <source>
        <dbReference type="Proteomes" id="UP001152321"/>
    </source>
</evidence>
<reference evidence="7" key="1">
    <citation type="submission" date="2022-08" db="EMBL/GenBank/DDBJ databases">
        <title>Novel Bdellovibrio Species Isolated from Svalbard: Designation Bdellovibrio svalbardensis.</title>
        <authorList>
            <person name="Mitchell R.J."/>
            <person name="Choi S.Y."/>
        </authorList>
    </citation>
    <scope>NUCLEOTIDE SEQUENCE</scope>
    <source>
        <strain evidence="7">PAP01</strain>
    </source>
</reference>
<keyword evidence="3 7" id="KW-0808">Transferase</keyword>
<proteinExistence type="predicted"/>
<dbReference type="PANTHER" id="PTHR43378">
    <property type="entry name" value="UDP-3-O-ACYLGLUCOSAMINE N-ACYLTRANSFERASE"/>
    <property type="match status" value="1"/>
</dbReference>
<dbReference type="Pfam" id="PF25087">
    <property type="entry name" value="GMPPB_C"/>
    <property type="match status" value="1"/>
</dbReference>
<keyword evidence="8" id="KW-1185">Reference proteome</keyword>
<keyword evidence="1" id="KW-0444">Lipid biosynthesis</keyword>
<dbReference type="PANTHER" id="PTHR43378:SF2">
    <property type="entry name" value="UDP-3-O-ACYLGLUCOSAMINE N-ACYLTRANSFERASE 1, MITOCHONDRIAL-RELATED"/>
    <property type="match status" value="1"/>
</dbReference>
<dbReference type="NCBIfam" id="TIGR01853">
    <property type="entry name" value="lipid_A_lpxD"/>
    <property type="match status" value="1"/>
</dbReference>
<dbReference type="Proteomes" id="UP001152321">
    <property type="component" value="Unassembled WGS sequence"/>
</dbReference>
<dbReference type="EMBL" id="JANRMI010000005">
    <property type="protein sequence ID" value="MDG0818039.1"/>
    <property type="molecule type" value="Genomic_DNA"/>
</dbReference>
<dbReference type="EC" id="2.3.1.191" evidence="7"/>
<dbReference type="CDD" id="cd03352">
    <property type="entry name" value="LbH_LpxD"/>
    <property type="match status" value="1"/>
</dbReference>